<feature type="domain" description="Aromatic amino acid beta-eliminating lyase/threonine aldolase" evidence="6">
    <location>
        <begin position="23"/>
        <end position="308"/>
    </location>
</feature>
<dbReference type="Gene3D" id="3.40.640.10">
    <property type="entry name" value="Type I PLP-dependent aspartate aminotransferase-like (Major domain)"/>
    <property type="match status" value="1"/>
</dbReference>
<gene>
    <name evidence="7" type="ORF">TRUGW13939_03140</name>
</gene>
<reference evidence="8" key="1">
    <citation type="submission" date="2020-06" db="EMBL/GenBank/DDBJ databases">
        <title>A chromosome-scale genome assembly of Talaromyces rugulosus W13939.</title>
        <authorList>
            <person name="Wang B."/>
            <person name="Guo L."/>
            <person name="Ye K."/>
            <person name="Wang L."/>
        </authorList>
    </citation>
    <scope>NUCLEOTIDE SEQUENCE [LARGE SCALE GENOMIC DNA]</scope>
    <source>
        <strain evidence="8">W13939</strain>
    </source>
</reference>
<dbReference type="PANTHER" id="PTHR48097:SF9">
    <property type="entry name" value="L-THREONINE ALDOLASE"/>
    <property type="match status" value="1"/>
</dbReference>
<dbReference type="Pfam" id="PF01212">
    <property type="entry name" value="Beta_elim_lyase"/>
    <property type="match status" value="1"/>
</dbReference>
<evidence type="ECO:0000313" key="8">
    <source>
        <dbReference type="Proteomes" id="UP000509510"/>
    </source>
</evidence>
<protein>
    <recommendedName>
        <fullName evidence="6">Aromatic amino acid beta-eliminating lyase/threonine aldolase domain-containing protein</fullName>
    </recommendedName>
</protein>
<evidence type="ECO:0000256" key="1">
    <source>
        <dbReference type="ARBA" id="ARBA00001933"/>
    </source>
</evidence>
<dbReference type="Gene3D" id="3.90.1150.10">
    <property type="entry name" value="Aspartate Aminotransferase, domain 1"/>
    <property type="match status" value="1"/>
</dbReference>
<dbReference type="GO" id="GO:0006567">
    <property type="term" value="P:L-threonine catabolic process"/>
    <property type="evidence" value="ECO:0007669"/>
    <property type="project" value="TreeGrafter"/>
</dbReference>
<organism evidence="7 8">
    <name type="scientific">Talaromyces rugulosus</name>
    <name type="common">Penicillium rugulosum</name>
    <dbReference type="NCBI Taxonomy" id="121627"/>
    <lineage>
        <taxon>Eukaryota</taxon>
        <taxon>Fungi</taxon>
        <taxon>Dikarya</taxon>
        <taxon>Ascomycota</taxon>
        <taxon>Pezizomycotina</taxon>
        <taxon>Eurotiomycetes</taxon>
        <taxon>Eurotiomycetidae</taxon>
        <taxon>Eurotiales</taxon>
        <taxon>Trichocomaceae</taxon>
        <taxon>Talaromyces</taxon>
        <taxon>Talaromyces sect. Islandici</taxon>
    </lineage>
</organism>
<dbReference type="InterPro" id="IPR015422">
    <property type="entry name" value="PyrdxlP-dep_Trfase_small"/>
</dbReference>
<dbReference type="InterPro" id="IPR001597">
    <property type="entry name" value="ArAA_b-elim_lyase/Thr_aldolase"/>
</dbReference>
<proteinExistence type="inferred from homology"/>
<keyword evidence="3" id="KW-0663">Pyridoxal phosphate</keyword>
<dbReference type="PIRSF" id="PIRSF017617">
    <property type="entry name" value="Thr_aldolase"/>
    <property type="match status" value="1"/>
</dbReference>
<accession>A0A7H8QQ04</accession>
<feature type="modified residue" description="N6-(pyridoxal phosphate)lysine" evidence="5">
    <location>
        <position position="221"/>
    </location>
</feature>
<dbReference type="OrthoDB" id="10261951at2759"/>
<comment type="similarity">
    <text evidence="2">Belongs to the threonine aldolase family.</text>
</comment>
<evidence type="ECO:0000256" key="4">
    <source>
        <dbReference type="ARBA" id="ARBA00023239"/>
    </source>
</evidence>
<dbReference type="FunFam" id="3.40.640.10:FF:000030">
    <property type="entry name" value="Low-specificity L-threonine aldolase"/>
    <property type="match status" value="1"/>
</dbReference>
<evidence type="ECO:0000259" key="6">
    <source>
        <dbReference type="Pfam" id="PF01212"/>
    </source>
</evidence>
<comment type="cofactor">
    <cofactor evidence="1">
        <name>pyridoxal 5'-phosphate</name>
        <dbReference type="ChEBI" id="CHEBI:597326"/>
    </cofactor>
</comment>
<dbReference type="KEGG" id="trg:TRUGW13939_03140"/>
<dbReference type="InterPro" id="IPR023603">
    <property type="entry name" value="Low_specificity_L-TA-like"/>
</dbReference>
<dbReference type="InterPro" id="IPR015424">
    <property type="entry name" value="PyrdxlP-dep_Trfase"/>
</dbReference>
<sequence length="364" mass="38977">MEDTLKQALPQSTWSEPGCAAFDFRGDVRTNPTLDMLNAMAHASLSDGVATSDPTTHELEAYLAKLTSHPAALFVLSGTMGNLVALRSLLTQPPYGILCDSRAHILASEAGGAFAFTGAIPRPVEPANGVYLTLEDIIPHIVLPDSATVHMCPTRVISLENPLRGMIMPLSETCRICDFAHEHGVLVHLDGARLWEVVSAGAGSLEEYCSLFDTVTMCFSKGLGASAGAIVVGGEAVIRHARWIRQSIGGSIRQPGPLSAAALVAVKKTFGAGLLKPTHEIAQEIATFWEGCGGTLKHPTQTNMVWLDFTGLSFGLRQMIDEASRRGIFISRDRLIVHYQICSEAVSTLKQLMADLTSGEEPGK</sequence>
<dbReference type="PANTHER" id="PTHR48097">
    <property type="entry name" value="L-THREONINE ALDOLASE-RELATED"/>
    <property type="match status" value="1"/>
</dbReference>
<dbReference type="InterPro" id="IPR015421">
    <property type="entry name" value="PyrdxlP-dep_Trfase_major"/>
</dbReference>
<evidence type="ECO:0000256" key="2">
    <source>
        <dbReference type="ARBA" id="ARBA00006966"/>
    </source>
</evidence>
<dbReference type="AlphaFoldDB" id="A0A7H8QQ04"/>
<evidence type="ECO:0000256" key="5">
    <source>
        <dbReference type="PIRSR" id="PIRSR017617-1"/>
    </source>
</evidence>
<dbReference type="GeneID" id="55990645"/>
<name>A0A7H8QQ04_TALRU</name>
<keyword evidence="4" id="KW-0456">Lyase</keyword>
<dbReference type="GO" id="GO:0008732">
    <property type="term" value="F:L-allo-threonine aldolase activity"/>
    <property type="evidence" value="ECO:0007669"/>
    <property type="project" value="TreeGrafter"/>
</dbReference>
<dbReference type="RefSeq" id="XP_035342218.1">
    <property type="nucleotide sequence ID" value="XM_035486325.1"/>
</dbReference>
<dbReference type="GO" id="GO:0005829">
    <property type="term" value="C:cytosol"/>
    <property type="evidence" value="ECO:0007669"/>
    <property type="project" value="TreeGrafter"/>
</dbReference>
<dbReference type="SUPFAM" id="SSF53383">
    <property type="entry name" value="PLP-dependent transferases"/>
    <property type="match status" value="1"/>
</dbReference>
<evidence type="ECO:0000313" key="7">
    <source>
        <dbReference type="EMBL" id="QKX56040.1"/>
    </source>
</evidence>
<dbReference type="Proteomes" id="UP000509510">
    <property type="component" value="Chromosome II"/>
</dbReference>
<keyword evidence="8" id="KW-1185">Reference proteome</keyword>
<dbReference type="EMBL" id="CP055899">
    <property type="protein sequence ID" value="QKX56040.1"/>
    <property type="molecule type" value="Genomic_DNA"/>
</dbReference>
<evidence type="ECO:0000256" key="3">
    <source>
        <dbReference type="ARBA" id="ARBA00022898"/>
    </source>
</evidence>
<dbReference type="GO" id="GO:0006545">
    <property type="term" value="P:glycine biosynthetic process"/>
    <property type="evidence" value="ECO:0007669"/>
    <property type="project" value="TreeGrafter"/>
</dbReference>